<evidence type="ECO:0000313" key="4">
    <source>
        <dbReference type="EMBL" id="KAK9992917.1"/>
    </source>
</evidence>
<reference evidence="4 5" key="1">
    <citation type="submission" date="2024-01" db="EMBL/GenBank/DDBJ databases">
        <title>A telomere-to-telomere, gap-free genome of sweet tea (Lithocarpus litseifolius).</title>
        <authorList>
            <person name="Zhou J."/>
        </authorList>
    </citation>
    <scope>NUCLEOTIDE SEQUENCE [LARGE SCALE GENOMIC DNA]</scope>
    <source>
        <strain evidence="4">Zhou-2022a</strain>
        <tissue evidence="4">Leaf</tissue>
    </source>
</reference>
<comment type="caution">
    <text evidence="4">The sequence shown here is derived from an EMBL/GenBank/DDBJ whole genome shotgun (WGS) entry which is preliminary data.</text>
</comment>
<dbReference type="PANTHER" id="PTHR47074:SF11">
    <property type="entry name" value="REVERSE TRANSCRIPTASE-LIKE PROTEIN"/>
    <property type="match status" value="1"/>
</dbReference>
<protein>
    <recommendedName>
        <fullName evidence="3">RNase H type-1 domain-containing protein</fullName>
    </recommendedName>
</protein>
<evidence type="ECO:0000313" key="5">
    <source>
        <dbReference type="Proteomes" id="UP001459277"/>
    </source>
</evidence>
<sequence length="296" mass="32612">MQCGALLLAVRCGPVIPFCGRLWCSYCGLCNLVNTPNDFIHFLFSPPFVEELTALQREDFLLFGAILCDVIWRQRNLSLFENGAVLVEELFSRISKLFLEHKSARPSVSSQASSTPSHQWTPPSISSIKINVDAAVGPHCSSIAVVARDWRGELVFACSKRVNTTFPLQAEAEAIKWALILSANLEFEEIIIESDSQILQRHLSTPFVVLRKEATIKDKQPISSAKEIARAAANASTKSEEKGRGTHSDSDANAWPWLSRTTTPRPALPISLKVAPSKLTLKEFGGGGDHLTRVDE</sequence>
<feature type="signal peptide" evidence="2">
    <location>
        <begin position="1"/>
        <end position="17"/>
    </location>
</feature>
<organism evidence="4 5">
    <name type="scientific">Lithocarpus litseifolius</name>
    <dbReference type="NCBI Taxonomy" id="425828"/>
    <lineage>
        <taxon>Eukaryota</taxon>
        <taxon>Viridiplantae</taxon>
        <taxon>Streptophyta</taxon>
        <taxon>Embryophyta</taxon>
        <taxon>Tracheophyta</taxon>
        <taxon>Spermatophyta</taxon>
        <taxon>Magnoliopsida</taxon>
        <taxon>eudicotyledons</taxon>
        <taxon>Gunneridae</taxon>
        <taxon>Pentapetalae</taxon>
        <taxon>rosids</taxon>
        <taxon>fabids</taxon>
        <taxon>Fagales</taxon>
        <taxon>Fagaceae</taxon>
        <taxon>Lithocarpus</taxon>
    </lineage>
</organism>
<dbReference type="SUPFAM" id="SSF53098">
    <property type="entry name" value="Ribonuclease H-like"/>
    <property type="match status" value="1"/>
</dbReference>
<name>A0AAW2C5S2_9ROSI</name>
<keyword evidence="2" id="KW-0732">Signal</keyword>
<dbReference type="Proteomes" id="UP001459277">
    <property type="component" value="Unassembled WGS sequence"/>
</dbReference>
<dbReference type="EMBL" id="JAZDWU010000008">
    <property type="protein sequence ID" value="KAK9992917.1"/>
    <property type="molecule type" value="Genomic_DNA"/>
</dbReference>
<feature type="region of interest" description="Disordered" evidence="1">
    <location>
        <begin position="227"/>
        <end position="264"/>
    </location>
</feature>
<dbReference type="InterPro" id="IPR036397">
    <property type="entry name" value="RNaseH_sf"/>
</dbReference>
<dbReference type="PANTHER" id="PTHR47074">
    <property type="entry name" value="BNAC02G40300D PROTEIN"/>
    <property type="match status" value="1"/>
</dbReference>
<dbReference type="InterPro" id="IPR002156">
    <property type="entry name" value="RNaseH_domain"/>
</dbReference>
<dbReference type="GO" id="GO:0003676">
    <property type="term" value="F:nucleic acid binding"/>
    <property type="evidence" value="ECO:0007669"/>
    <property type="project" value="InterPro"/>
</dbReference>
<evidence type="ECO:0000256" key="2">
    <source>
        <dbReference type="SAM" id="SignalP"/>
    </source>
</evidence>
<proteinExistence type="predicted"/>
<feature type="domain" description="RNase H type-1" evidence="3">
    <location>
        <begin position="131"/>
        <end position="204"/>
    </location>
</feature>
<feature type="chain" id="PRO_5043441664" description="RNase H type-1 domain-containing protein" evidence="2">
    <location>
        <begin position="18"/>
        <end position="296"/>
    </location>
</feature>
<keyword evidence="5" id="KW-1185">Reference proteome</keyword>
<dbReference type="CDD" id="cd06222">
    <property type="entry name" value="RNase_H_like"/>
    <property type="match status" value="1"/>
</dbReference>
<accession>A0AAW2C5S2</accession>
<evidence type="ECO:0000256" key="1">
    <source>
        <dbReference type="SAM" id="MobiDB-lite"/>
    </source>
</evidence>
<dbReference type="Pfam" id="PF13456">
    <property type="entry name" value="RVT_3"/>
    <property type="match status" value="1"/>
</dbReference>
<dbReference type="Gene3D" id="3.30.420.10">
    <property type="entry name" value="Ribonuclease H-like superfamily/Ribonuclease H"/>
    <property type="match status" value="1"/>
</dbReference>
<evidence type="ECO:0000259" key="3">
    <source>
        <dbReference type="Pfam" id="PF13456"/>
    </source>
</evidence>
<gene>
    <name evidence="4" type="ORF">SO802_022620</name>
</gene>
<dbReference type="GO" id="GO:0004523">
    <property type="term" value="F:RNA-DNA hybrid ribonuclease activity"/>
    <property type="evidence" value="ECO:0007669"/>
    <property type="project" value="InterPro"/>
</dbReference>
<feature type="compositionally biased region" description="Basic and acidic residues" evidence="1">
    <location>
        <begin position="238"/>
        <end position="250"/>
    </location>
</feature>
<dbReference type="InterPro" id="IPR052929">
    <property type="entry name" value="RNase_H-like_EbsB-rel"/>
</dbReference>
<dbReference type="InterPro" id="IPR044730">
    <property type="entry name" value="RNase_H-like_dom_plant"/>
</dbReference>
<dbReference type="InterPro" id="IPR012337">
    <property type="entry name" value="RNaseH-like_sf"/>
</dbReference>
<dbReference type="AlphaFoldDB" id="A0AAW2C5S2"/>